<sequence>MDLLDREWVQKLRSWRSHCACDCVGVCHCKGECECAGYIKKRVVLSFSLDYSDSDSASVFVSKLIDLNRNEGFEIEYHEMRAHQPLCLHLLSNSNDDNIRLFELLDLKSPFDNHGLKDLEQITRDTDKINTVLTEDYTPDYQERPAILAMTV</sequence>
<keyword evidence="2" id="KW-1185">Reference proteome</keyword>
<evidence type="ECO:0000313" key="2">
    <source>
        <dbReference type="Proteomes" id="UP001165064"/>
    </source>
</evidence>
<name>A0ACB5U3J7_AMBMO</name>
<organism evidence="1 2">
    <name type="scientific">Ambrosiozyma monospora</name>
    <name type="common">Yeast</name>
    <name type="synonym">Endomycopsis monosporus</name>
    <dbReference type="NCBI Taxonomy" id="43982"/>
    <lineage>
        <taxon>Eukaryota</taxon>
        <taxon>Fungi</taxon>
        <taxon>Dikarya</taxon>
        <taxon>Ascomycota</taxon>
        <taxon>Saccharomycotina</taxon>
        <taxon>Pichiomycetes</taxon>
        <taxon>Pichiales</taxon>
        <taxon>Pichiaceae</taxon>
        <taxon>Ambrosiozyma</taxon>
    </lineage>
</organism>
<evidence type="ECO:0000313" key="1">
    <source>
        <dbReference type="EMBL" id="GMF00872.1"/>
    </source>
</evidence>
<proteinExistence type="predicted"/>
<accession>A0ACB5U3J7</accession>
<gene>
    <name evidence="1" type="ORF">Amon02_001110900</name>
</gene>
<dbReference type="EMBL" id="BSXS01011597">
    <property type="protein sequence ID" value="GMF00872.1"/>
    <property type="molecule type" value="Genomic_DNA"/>
</dbReference>
<protein>
    <submittedName>
        <fullName evidence="1">Unnamed protein product</fullName>
    </submittedName>
</protein>
<dbReference type="Proteomes" id="UP001165064">
    <property type="component" value="Unassembled WGS sequence"/>
</dbReference>
<comment type="caution">
    <text evidence="1">The sequence shown here is derived from an EMBL/GenBank/DDBJ whole genome shotgun (WGS) entry which is preliminary data.</text>
</comment>
<reference evidence="1" key="1">
    <citation type="submission" date="2023-04" db="EMBL/GenBank/DDBJ databases">
        <title>Ambrosiozyma monospora NBRC 10751.</title>
        <authorList>
            <person name="Ichikawa N."/>
            <person name="Sato H."/>
            <person name="Tonouchi N."/>
        </authorList>
    </citation>
    <scope>NUCLEOTIDE SEQUENCE</scope>
    <source>
        <strain evidence="1">NBRC 10751</strain>
    </source>
</reference>